<dbReference type="NCBIfam" id="TIGR02601">
    <property type="entry name" value="autotrns_rpt"/>
    <property type="match status" value="1"/>
</dbReference>
<dbReference type="GO" id="GO:0004252">
    <property type="term" value="F:serine-type endopeptidase activity"/>
    <property type="evidence" value="ECO:0007669"/>
    <property type="project" value="InterPro"/>
</dbReference>
<dbReference type="Pfam" id="PF12951">
    <property type="entry name" value="PATR"/>
    <property type="match status" value="1"/>
</dbReference>
<keyword evidence="4" id="KW-1185">Reference proteome</keyword>
<evidence type="ECO:0000256" key="1">
    <source>
        <dbReference type="ARBA" id="ARBA00022729"/>
    </source>
</evidence>
<reference evidence="4" key="1">
    <citation type="submission" date="2017-02" db="EMBL/GenBank/DDBJ databases">
        <title>Tessaracoccus aquaemaris sp. nov., isolated from the intestine of a Korean rockfish, Sebastes schlegelii, in a marine aquaculture pond.</title>
        <authorList>
            <person name="Tak E.J."/>
            <person name="Bae J.-W."/>
        </authorList>
    </citation>
    <scope>NUCLEOTIDE SEQUENCE [LARGE SCALE GENOMIC DNA]</scope>
    <source>
        <strain evidence="4">NSG39</strain>
    </source>
</reference>
<dbReference type="SUPFAM" id="SSF52743">
    <property type="entry name" value="Subtilisin-like"/>
    <property type="match status" value="1"/>
</dbReference>
<dbReference type="Gene3D" id="1.20.144.10">
    <property type="entry name" value="Phosphatidic acid phosphatase type 2/haloperoxidase"/>
    <property type="match status" value="1"/>
</dbReference>
<accession>A0A1Q2CQP7</accession>
<dbReference type="RefSeq" id="WP_077686756.1">
    <property type="nucleotide sequence ID" value="NZ_CP019606.1"/>
</dbReference>
<dbReference type="SUPFAM" id="SSF48317">
    <property type="entry name" value="Acid phosphatase/Vanadium-dependent haloperoxidase"/>
    <property type="match status" value="1"/>
</dbReference>
<dbReference type="InterPro" id="IPR011050">
    <property type="entry name" value="Pectin_lyase_fold/virulence"/>
</dbReference>
<feature type="region of interest" description="Disordered" evidence="2">
    <location>
        <begin position="337"/>
        <end position="368"/>
    </location>
</feature>
<organism evidence="3 4">
    <name type="scientific">Tessaracoccus aquimaris</name>
    <dbReference type="NCBI Taxonomy" id="1332264"/>
    <lineage>
        <taxon>Bacteria</taxon>
        <taxon>Bacillati</taxon>
        <taxon>Actinomycetota</taxon>
        <taxon>Actinomycetes</taxon>
        <taxon>Propionibacteriales</taxon>
        <taxon>Propionibacteriaceae</taxon>
        <taxon>Tessaracoccus</taxon>
    </lineage>
</organism>
<dbReference type="GO" id="GO:0006508">
    <property type="term" value="P:proteolysis"/>
    <property type="evidence" value="ECO:0007669"/>
    <property type="project" value="InterPro"/>
</dbReference>
<dbReference type="InterPro" id="IPR036852">
    <property type="entry name" value="Peptidase_S8/S53_dom_sf"/>
</dbReference>
<dbReference type="InterPro" id="IPR036938">
    <property type="entry name" value="PAP2/HPO_sf"/>
</dbReference>
<evidence type="ECO:0000256" key="2">
    <source>
        <dbReference type="SAM" id="MobiDB-lite"/>
    </source>
</evidence>
<keyword evidence="1" id="KW-0732">Signal</keyword>
<dbReference type="AlphaFoldDB" id="A0A1Q2CQP7"/>
<dbReference type="InterPro" id="IPR013425">
    <property type="entry name" value="Autotrns_rpt"/>
</dbReference>
<sequence>MLRASELGESRVVAGMHNAIDVMGGRVLATGIAASVLADPANADLLARAQADVEELVGPATPTSTDRDAYQDQLAQFLENVTFDYEPGAVGPATVAPRVPKGAEVLLDSRLPYLEDDQVRWVLYSTALESGYPILDDAEGWGRLNLFAASHGFGSFDRDVAVTMDAADGGFSAADVWLNDIDGAGALTKAGSGALTLAGLNSYSGGTTVTGGTLAITTATALGTGDVALLGGVLDEDSADPVAIGGDLRSDARLELGVENAGTPALTVEGVADLDGAIVVDVTGLGSAARARAATDLPDVIPVLRAASYTGAFDTVEVIGAEGYALEVRDGVLSLVKGGPAPTPTPSPTVSASPSTPPSRPGLPSTGR</sequence>
<evidence type="ECO:0000313" key="3">
    <source>
        <dbReference type="EMBL" id="AQP48424.1"/>
    </source>
</evidence>
<dbReference type="EMBL" id="CP019606">
    <property type="protein sequence ID" value="AQP48424.1"/>
    <property type="molecule type" value="Genomic_DNA"/>
</dbReference>
<dbReference type="OrthoDB" id="9805301at2"/>
<protein>
    <submittedName>
        <fullName evidence="3">Uncharacterized protein</fullName>
    </submittedName>
</protein>
<dbReference type="STRING" id="1332264.BW730_13820"/>
<name>A0A1Q2CQP7_9ACTN</name>
<gene>
    <name evidence="3" type="ORF">BW730_13820</name>
</gene>
<proteinExistence type="predicted"/>
<dbReference type="KEGG" id="tes:BW730_13820"/>
<dbReference type="Proteomes" id="UP000188145">
    <property type="component" value="Chromosome"/>
</dbReference>
<dbReference type="SUPFAM" id="SSF51126">
    <property type="entry name" value="Pectin lyase-like"/>
    <property type="match status" value="1"/>
</dbReference>
<evidence type="ECO:0000313" key="4">
    <source>
        <dbReference type="Proteomes" id="UP000188145"/>
    </source>
</evidence>